<dbReference type="SUPFAM" id="SSF53098">
    <property type="entry name" value="Ribonuclease H-like"/>
    <property type="match status" value="1"/>
</dbReference>
<dbReference type="EMBL" id="JH159162">
    <property type="protein sequence ID" value="EGZ07449.1"/>
    <property type="molecule type" value="Genomic_DNA"/>
</dbReference>
<dbReference type="RefSeq" id="XP_009537015.1">
    <property type="nucleotide sequence ID" value="XM_009538720.1"/>
</dbReference>
<dbReference type="InterPro" id="IPR012337">
    <property type="entry name" value="RNaseH-like_sf"/>
</dbReference>
<evidence type="ECO:0000313" key="2">
    <source>
        <dbReference type="Proteomes" id="UP000002640"/>
    </source>
</evidence>
<dbReference type="InterPro" id="IPR036397">
    <property type="entry name" value="RNaseH_sf"/>
</dbReference>
<reference evidence="1 2" key="1">
    <citation type="journal article" date="2006" name="Science">
        <title>Phytophthora genome sequences uncover evolutionary origins and mechanisms of pathogenesis.</title>
        <authorList>
            <person name="Tyler B.M."/>
            <person name="Tripathy S."/>
            <person name="Zhang X."/>
            <person name="Dehal P."/>
            <person name="Jiang R.H."/>
            <person name="Aerts A."/>
            <person name="Arredondo F.D."/>
            <person name="Baxter L."/>
            <person name="Bensasson D."/>
            <person name="Beynon J.L."/>
            <person name="Chapman J."/>
            <person name="Damasceno C.M."/>
            <person name="Dorrance A.E."/>
            <person name="Dou D."/>
            <person name="Dickerman A.W."/>
            <person name="Dubchak I.L."/>
            <person name="Garbelotto M."/>
            <person name="Gijzen M."/>
            <person name="Gordon S.G."/>
            <person name="Govers F."/>
            <person name="Grunwald N.J."/>
            <person name="Huang W."/>
            <person name="Ivors K.L."/>
            <person name="Jones R.W."/>
            <person name="Kamoun S."/>
            <person name="Krampis K."/>
            <person name="Lamour K.H."/>
            <person name="Lee M.K."/>
            <person name="McDonald W.H."/>
            <person name="Medina M."/>
            <person name="Meijer H.J."/>
            <person name="Nordberg E.K."/>
            <person name="Maclean D.J."/>
            <person name="Ospina-Giraldo M.D."/>
            <person name="Morris P.F."/>
            <person name="Phuntumart V."/>
            <person name="Putnam N.H."/>
            <person name="Rash S."/>
            <person name="Rose J.K."/>
            <person name="Sakihama Y."/>
            <person name="Salamov A.A."/>
            <person name="Savidor A."/>
            <person name="Scheuring C.F."/>
            <person name="Smith B.M."/>
            <person name="Sobral B.W."/>
            <person name="Terry A."/>
            <person name="Torto-Alalibo T.A."/>
            <person name="Win J."/>
            <person name="Xu Z."/>
            <person name="Zhang H."/>
            <person name="Grigoriev I.V."/>
            <person name="Rokhsar D.S."/>
            <person name="Boore J.L."/>
        </authorList>
    </citation>
    <scope>NUCLEOTIDE SEQUENCE [LARGE SCALE GENOMIC DNA]</scope>
    <source>
        <strain evidence="1 2">P6497</strain>
    </source>
</reference>
<dbReference type="KEGG" id="psoj:PHYSODRAFT_306621"/>
<gene>
    <name evidence="1" type="ORF">PHYSODRAFT_306621</name>
</gene>
<dbReference type="Gene3D" id="3.30.420.10">
    <property type="entry name" value="Ribonuclease H-like superfamily/Ribonuclease H"/>
    <property type="match status" value="1"/>
</dbReference>
<dbReference type="STRING" id="1094619.G5AA20"/>
<dbReference type="GO" id="GO:0003676">
    <property type="term" value="F:nucleic acid binding"/>
    <property type="evidence" value="ECO:0007669"/>
    <property type="project" value="InterPro"/>
</dbReference>
<evidence type="ECO:0008006" key="3">
    <source>
        <dbReference type="Google" id="ProtNLM"/>
    </source>
</evidence>
<keyword evidence="2" id="KW-1185">Reference proteome</keyword>
<evidence type="ECO:0000313" key="1">
    <source>
        <dbReference type="EMBL" id="EGZ07449.1"/>
    </source>
</evidence>
<organism evidence="1 2">
    <name type="scientific">Phytophthora sojae (strain P6497)</name>
    <name type="common">Soybean stem and root rot agent</name>
    <name type="synonym">Phytophthora megasperma f. sp. glycines</name>
    <dbReference type="NCBI Taxonomy" id="1094619"/>
    <lineage>
        <taxon>Eukaryota</taxon>
        <taxon>Sar</taxon>
        <taxon>Stramenopiles</taxon>
        <taxon>Oomycota</taxon>
        <taxon>Peronosporomycetes</taxon>
        <taxon>Peronosporales</taxon>
        <taxon>Peronosporaceae</taxon>
        <taxon>Phytophthora</taxon>
    </lineage>
</organism>
<proteinExistence type="predicted"/>
<dbReference type="Proteomes" id="UP000002640">
    <property type="component" value="Unassembled WGS sequence"/>
</dbReference>
<sequence>MVSTTTRNPQANGVIELLHRVIGDKMRTQEINTASDWEVFLHNVTFALRASHHSMLNASPAQAAFGRDMIADIVHKTDWAEQYQRKLDQIARNNKRENAKRRDWKYAPGDRVLLKNDAGVQPKMAPLYSGPYEVIAVRENGTLVLDKGRYIETLHIRPVVPVKSQRGEECQQDQDL</sequence>
<name>G5AA20_PHYSP</name>
<dbReference type="GeneID" id="20642761"/>
<dbReference type="AlphaFoldDB" id="G5AA20"/>
<dbReference type="InParanoid" id="G5AA20"/>
<protein>
    <recommendedName>
        <fullName evidence="3">Integrase catalytic domain-containing protein</fullName>
    </recommendedName>
</protein>
<accession>G5AA20</accession>